<sequence>MAAQNSPDDWSLYPYQPNHAAPIAFAILLTLLAAGQLYLSFFKHHWKYFGWTMTWASTVWIAGFICRSISIHNVQNINLFIAQYVLVLMGPPLFSAAEYFILSRLLSYLPYHTPIHPGRVLSTFFMLSTVVETLTASGAANSVGADRSPSQRSVGLDLLKAALILQCFVEVFFMSLVVLLEYRCRKAKRFPLHVRKVCYVLYTTSFMILVRCIVRTIEGFEAASCDPKEGYCGTVSRNEWFLWTFEVANITLFIVVLLICHPGRYLPNRSEVYLDYDGSMERIGPGFSKASRRPFCMTVFDPFNLQGIVTGKGLAVEKFWEEHQPIYTKE</sequence>
<gene>
    <name evidence="6" type="ORF">RCC_09799</name>
</gene>
<feature type="transmembrane region" description="Helical" evidence="5">
    <location>
        <begin position="123"/>
        <end position="141"/>
    </location>
</feature>
<proteinExistence type="predicted"/>
<dbReference type="OrthoDB" id="3358017at2759"/>
<evidence type="ECO:0000256" key="5">
    <source>
        <dbReference type="SAM" id="Phobius"/>
    </source>
</evidence>
<comment type="subcellular location">
    <subcellularLocation>
        <location evidence="1">Membrane</location>
        <topology evidence="1">Multi-pass membrane protein</topology>
    </subcellularLocation>
</comment>
<dbReference type="InterPro" id="IPR007568">
    <property type="entry name" value="RTA1"/>
</dbReference>
<evidence type="ECO:0000313" key="7">
    <source>
        <dbReference type="Proteomes" id="UP000225277"/>
    </source>
</evidence>
<dbReference type="AlphaFoldDB" id="A0A2D3VFW6"/>
<feature type="transmembrane region" description="Helical" evidence="5">
    <location>
        <begin position="161"/>
        <end position="180"/>
    </location>
</feature>
<organism evidence="6 7">
    <name type="scientific">Ramularia collo-cygni</name>
    <dbReference type="NCBI Taxonomy" id="112498"/>
    <lineage>
        <taxon>Eukaryota</taxon>
        <taxon>Fungi</taxon>
        <taxon>Dikarya</taxon>
        <taxon>Ascomycota</taxon>
        <taxon>Pezizomycotina</taxon>
        <taxon>Dothideomycetes</taxon>
        <taxon>Dothideomycetidae</taxon>
        <taxon>Mycosphaerellales</taxon>
        <taxon>Mycosphaerellaceae</taxon>
        <taxon>Ramularia</taxon>
    </lineage>
</organism>
<feature type="transmembrane region" description="Helical" evidence="5">
    <location>
        <begin position="240"/>
        <end position="260"/>
    </location>
</feature>
<dbReference type="RefSeq" id="XP_023630806.1">
    <property type="nucleotide sequence ID" value="XM_023775038.1"/>
</dbReference>
<feature type="transmembrane region" description="Helical" evidence="5">
    <location>
        <begin position="77"/>
        <end position="102"/>
    </location>
</feature>
<dbReference type="EMBL" id="FJUY01000019">
    <property type="protein sequence ID" value="CZT24082.1"/>
    <property type="molecule type" value="Genomic_DNA"/>
</dbReference>
<keyword evidence="7" id="KW-1185">Reference proteome</keyword>
<protein>
    <submittedName>
        <fullName evidence="6">Related to RTA1 domain protein</fullName>
    </submittedName>
</protein>
<evidence type="ECO:0000256" key="1">
    <source>
        <dbReference type="ARBA" id="ARBA00004141"/>
    </source>
</evidence>
<evidence type="ECO:0000313" key="6">
    <source>
        <dbReference type="EMBL" id="CZT24082.1"/>
    </source>
</evidence>
<dbReference type="GeneID" id="35604860"/>
<feature type="transmembrane region" description="Helical" evidence="5">
    <location>
        <begin position="48"/>
        <end position="71"/>
    </location>
</feature>
<evidence type="ECO:0000256" key="4">
    <source>
        <dbReference type="ARBA" id="ARBA00023136"/>
    </source>
</evidence>
<dbReference type="Proteomes" id="UP000225277">
    <property type="component" value="Unassembled WGS sequence"/>
</dbReference>
<dbReference type="GO" id="GO:0016020">
    <property type="term" value="C:membrane"/>
    <property type="evidence" value="ECO:0007669"/>
    <property type="project" value="UniProtKB-SubCell"/>
</dbReference>
<reference evidence="6 7" key="1">
    <citation type="submission" date="2016-03" db="EMBL/GenBank/DDBJ databases">
        <authorList>
            <person name="Ploux O."/>
        </authorList>
    </citation>
    <scope>NUCLEOTIDE SEQUENCE [LARGE SCALE GENOMIC DNA]</scope>
    <source>
        <strain evidence="6 7">URUG2</strain>
    </source>
</reference>
<feature type="transmembrane region" description="Helical" evidence="5">
    <location>
        <begin position="200"/>
        <end position="220"/>
    </location>
</feature>
<dbReference type="Pfam" id="PF04479">
    <property type="entry name" value="RTA1"/>
    <property type="match status" value="1"/>
</dbReference>
<accession>A0A2D3VFW6</accession>
<evidence type="ECO:0000256" key="2">
    <source>
        <dbReference type="ARBA" id="ARBA00022692"/>
    </source>
</evidence>
<keyword evidence="2 5" id="KW-0812">Transmembrane</keyword>
<keyword evidence="3 5" id="KW-1133">Transmembrane helix</keyword>
<name>A0A2D3VFW6_9PEZI</name>
<feature type="transmembrane region" description="Helical" evidence="5">
    <location>
        <begin position="20"/>
        <end position="41"/>
    </location>
</feature>
<keyword evidence="4 5" id="KW-0472">Membrane</keyword>
<dbReference type="PANTHER" id="PTHR31465:SF13">
    <property type="entry name" value="RTA1 DOMAIN PROTEIN-RELATED"/>
    <property type="match status" value="1"/>
</dbReference>
<evidence type="ECO:0000256" key="3">
    <source>
        <dbReference type="ARBA" id="ARBA00022989"/>
    </source>
</evidence>
<dbReference type="PANTHER" id="PTHR31465">
    <property type="entry name" value="PROTEIN RTA1-RELATED"/>
    <property type="match status" value="1"/>
</dbReference>